<accession>A0A194WSC1</accession>
<feature type="transmembrane region" description="Helical" evidence="6">
    <location>
        <begin position="147"/>
        <end position="167"/>
    </location>
</feature>
<feature type="transmembrane region" description="Helical" evidence="6">
    <location>
        <begin position="74"/>
        <end position="92"/>
    </location>
</feature>
<evidence type="ECO:0000256" key="2">
    <source>
        <dbReference type="ARBA" id="ARBA00022448"/>
    </source>
</evidence>
<protein>
    <submittedName>
        <fullName evidence="7">Uncharacterized protein</fullName>
    </submittedName>
</protein>
<dbReference type="PANTHER" id="PTHR19432:SF35">
    <property type="entry name" value="SOLUTE CARRIER FAMILY 45 MEMBER 3 ISOFORM X1"/>
    <property type="match status" value="1"/>
</dbReference>
<feature type="transmembrane region" description="Helical" evidence="6">
    <location>
        <begin position="179"/>
        <end position="198"/>
    </location>
</feature>
<dbReference type="EMBL" id="KQ947428">
    <property type="protein sequence ID" value="KUJ10865.1"/>
    <property type="molecule type" value="Genomic_DNA"/>
</dbReference>
<dbReference type="Proteomes" id="UP000070700">
    <property type="component" value="Unassembled WGS sequence"/>
</dbReference>
<dbReference type="InParanoid" id="A0A194WSC1"/>
<evidence type="ECO:0000256" key="1">
    <source>
        <dbReference type="ARBA" id="ARBA00004141"/>
    </source>
</evidence>
<organism evidence="7 8">
    <name type="scientific">Mollisia scopiformis</name>
    <name type="common">Conifer needle endophyte fungus</name>
    <name type="synonym">Phialocephala scopiformis</name>
    <dbReference type="NCBI Taxonomy" id="149040"/>
    <lineage>
        <taxon>Eukaryota</taxon>
        <taxon>Fungi</taxon>
        <taxon>Dikarya</taxon>
        <taxon>Ascomycota</taxon>
        <taxon>Pezizomycotina</taxon>
        <taxon>Leotiomycetes</taxon>
        <taxon>Helotiales</taxon>
        <taxon>Mollisiaceae</taxon>
        <taxon>Mollisia</taxon>
    </lineage>
</organism>
<keyword evidence="2" id="KW-0813">Transport</keyword>
<dbReference type="AlphaFoldDB" id="A0A194WSC1"/>
<dbReference type="GO" id="GO:0008506">
    <property type="term" value="F:sucrose:proton symporter activity"/>
    <property type="evidence" value="ECO:0007669"/>
    <property type="project" value="TreeGrafter"/>
</dbReference>
<dbReference type="PANTHER" id="PTHR19432">
    <property type="entry name" value="SUGAR TRANSPORTER"/>
    <property type="match status" value="1"/>
</dbReference>
<evidence type="ECO:0000256" key="5">
    <source>
        <dbReference type="ARBA" id="ARBA00023136"/>
    </source>
</evidence>
<evidence type="ECO:0000256" key="4">
    <source>
        <dbReference type="ARBA" id="ARBA00022989"/>
    </source>
</evidence>
<proteinExistence type="predicted"/>
<comment type="subcellular location">
    <subcellularLocation>
        <location evidence="1">Membrane</location>
        <topology evidence="1">Multi-pass membrane protein</topology>
    </subcellularLocation>
</comment>
<keyword evidence="4 6" id="KW-1133">Transmembrane helix</keyword>
<keyword evidence="3 6" id="KW-0812">Transmembrane</keyword>
<evidence type="ECO:0000313" key="8">
    <source>
        <dbReference type="Proteomes" id="UP000070700"/>
    </source>
</evidence>
<keyword evidence="5 6" id="KW-0472">Membrane</keyword>
<feature type="transmembrane region" description="Helical" evidence="6">
    <location>
        <begin position="99"/>
        <end position="120"/>
    </location>
</feature>
<reference evidence="7 8" key="1">
    <citation type="submission" date="2015-10" db="EMBL/GenBank/DDBJ databases">
        <title>Full genome of DAOMC 229536 Phialocephala scopiformis, a fungal endophyte of spruce producing the potent anti-insectan compound rugulosin.</title>
        <authorList>
            <consortium name="DOE Joint Genome Institute"/>
            <person name="Walker A.K."/>
            <person name="Frasz S.L."/>
            <person name="Seifert K.A."/>
            <person name="Miller J.D."/>
            <person name="Mondo S.J."/>
            <person name="Labutti K."/>
            <person name="Lipzen A."/>
            <person name="Dockter R."/>
            <person name="Kennedy M."/>
            <person name="Grigoriev I.V."/>
            <person name="Spatafora J.W."/>
        </authorList>
    </citation>
    <scope>NUCLEOTIDE SEQUENCE [LARGE SCALE GENOMIC DNA]</scope>
    <source>
        <strain evidence="7 8">CBS 120377</strain>
    </source>
</reference>
<dbReference type="RefSeq" id="XP_018065220.1">
    <property type="nucleotide sequence ID" value="XM_018206201.1"/>
</dbReference>
<dbReference type="GO" id="GO:0005886">
    <property type="term" value="C:plasma membrane"/>
    <property type="evidence" value="ECO:0007669"/>
    <property type="project" value="TreeGrafter"/>
</dbReference>
<dbReference type="GeneID" id="28815927"/>
<dbReference type="KEGG" id="psco:LY89DRAFT_251649"/>
<name>A0A194WSC1_MOLSC</name>
<keyword evidence="8" id="KW-1185">Reference proteome</keyword>
<sequence>MKSIGSPKDNFKSLERDGSRALLFQASLALLTSILLPLLFQLYSAQSYKLYRSLQGEPCSTQKFTFPWLNYRNVWVTSQLLYSFSLVGILSAESREQVIILVGLTGFSFAVNQWIPFLLINLETLSPEESDTRIIDAVGIIQGVNNISIAAPQILAMVFYAGLFWFLGETGDVTPIKGIRWSLCGSVFASFIAAAIASRLGAAPESFLVDDGC</sequence>
<evidence type="ECO:0000256" key="3">
    <source>
        <dbReference type="ARBA" id="ARBA00022692"/>
    </source>
</evidence>
<feature type="transmembrane region" description="Helical" evidence="6">
    <location>
        <begin position="21"/>
        <end position="43"/>
    </location>
</feature>
<evidence type="ECO:0000256" key="6">
    <source>
        <dbReference type="SAM" id="Phobius"/>
    </source>
</evidence>
<evidence type="ECO:0000313" key="7">
    <source>
        <dbReference type="EMBL" id="KUJ10865.1"/>
    </source>
</evidence>
<gene>
    <name evidence="7" type="ORF">LY89DRAFT_251649</name>
</gene>